<keyword evidence="4" id="KW-0819">tRNA processing</keyword>
<evidence type="ECO:0000256" key="2">
    <source>
        <dbReference type="ARBA" id="ARBA00008320"/>
    </source>
</evidence>
<dbReference type="GO" id="GO:0031515">
    <property type="term" value="C:tRNA (m1A) methyltransferase complex"/>
    <property type="evidence" value="ECO:0007669"/>
    <property type="project" value="InterPro"/>
</dbReference>
<reference evidence="8 9" key="1">
    <citation type="journal article" date="2020" name="Nature">
        <title>Six reference-quality genomes reveal evolution of bat adaptations.</title>
        <authorList>
            <person name="Jebb D."/>
            <person name="Huang Z."/>
            <person name="Pippel M."/>
            <person name="Hughes G.M."/>
            <person name="Lavrichenko K."/>
            <person name="Devanna P."/>
            <person name="Winkler S."/>
            <person name="Jermiin L.S."/>
            <person name="Skirmuntt E.C."/>
            <person name="Katzourakis A."/>
            <person name="Burkitt-Gray L."/>
            <person name="Ray D.A."/>
            <person name="Sullivan K.A.M."/>
            <person name="Roscito J.G."/>
            <person name="Kirilenko B.M."/>
            <person name="Davalos L.M."/>
            <person name="Corthals A.P."/>
            <person name="Power M.L."/>
            <person name="Jones G."/>
            <person name="Ransome R.D."/>
            <person name="Dechmann D.K.N."/>
            <person name="Locatelli A.G."/>
            <person name="Puechmaille S.J."/>
            <person name="Fedrigo O."/>
            <person name="Jarvis E.D."/>
            <person name="Hiller M."/>
            <person name="Vernes S.C."/>
            <person name="Myers E.W."/>
            <person name="Teeling E.C."/>
        </authorList>
    </citation>
    <scope>NUCLEOTIDE SEQUENCE [LARGE SCALE GENOMIC DNA]</scope>
    <source>
        <strain evidence="8">MMyoMyo1</strain>
        <tissue evidence="8">Flight muscle</tissue>
    </source>
</reference>
<evidence type="ECO:0000256" key="4">
    <source>
        <dbReference type="ARBA" id="ARBA00022694"/>
    </source>
</evidence>
<keyword evidence="5" id="KW-0539">Nucleus</keyword>
<dbReference type="Proteomes" id="UP000527355">
    <property type="component" value="Unassembled WGS sequence"/>
</dbReference>
<evidence type="ECO:0000256" key="6">
    <source>
        <dbReference type="ARBA" id="ARBA00032319"/>
    </source>
</evidence>
<evidence type="ECO:0000256" key="3">
    <source>
        <dbReference type="ARBA" id="ARBA00021704"/>
    </source>
</evidence>
<dbReference type="PANTHER" id="PTHR12945:SF0">
    <property type="entry name" value="TRNA (ADENINE(58)-N(1))-METHYLTRANSFERASE NON-CATALYTIC SUBUNIT TRM6"/>
    <property type="match status" value="1"/>
</dbReference>
<evidence type="ECO:0000256" key="5">
    <source>
        <dbReference type="ARBA" id="ARBA00023242"/>
    </source>
</evidence>
<dbReference type="GO" id="GO:0008168">
    <property type="term" value="F:methyltransferase activity"/>
    <property type="evidence" value="ECO:0007669"/>
    <property type="project" value="UniProtKB-KW"/>
</dbReference>
<feature type="region of interest" description="Disordered" evidence="7">
    <location>
        <begin position="67"/>
        <end position="94"/>
    </location>
</feature>
<gene>
    <name evidence="8" type="ORF">mMyoMyo1_019817</name>
</gene>
<comment type="caution">
    <text evidence="8">The sequence shown here is derived from an EMBL/GenBank/DDBJ whole genome shotgun (WGS) entry which is preliminary data.</text>
</comment>
<dbReference type="InterPro" id="IPR017423">
    <property type="entry name" value="TRM6"/>
</dbReference>
<dbReference type="VEuPathDB" id="HostDB:GeneID_118662967"/>
<comment type="similarity">
    <text evidence="2">Belongs to the TRM6/GCD10 family.</text>
</comment>
<dbReference type="AlphaFoldDB" id="A0A7J7W195"/>
<feature type="compositionally biased region" description="Polar residues" evidence="7">
    <location>
        <begin position="85"/>
        <end position="94"/>
    </location>
</feature>
<feature type="region of interest" description="Disordered" evidence="7">
    <location>
        <begin position="1"/>
        <end position="23"/>
    </location>
</feature>
<sequence length="94" mass="10459">MEGSGEQPGPQPPQPGDHRIGDGDFVVLKREDVFKAVQVQRRKKVTFEKQWFYLDNVIGHSYGTTFEVTSGGSLQPTKKKEEPTPGNSSAVNRK</sequence>
<comment type="subcellular location">
    <subcellularLocation>
        <location evidence="1">Nucleus</location>
    </subcellularLocation>
</comment>
<dbReference type="PANTHER" id="PTHR12945">
    <property type="entry name" value="TRANSLATION INITIATION FACTOR EIF3-RELATED"/>
    <property type="match status" value="1"/>
</dbReference>
<keyword evidence="8" id="KW-0808">Transferase</keyword>
<evidence type="ECO:0000313" key="8">
    <source>
        <dbReference type="EMBL" id="KAF6331245.1"/>
    </source>
</evidence>
<proteinExistence type="inferred from homology"/>
<keyword evidence="8" id="KW-0489">Methyltransferase</keyword>
<dbReference type="GO" id="GO:0005634">
    <property type="term" value="C:nucleus"/>
    <property type="evidence" value="ECO:0007669"/>
    <property type="project" value="UniProtKB-SubCell"/>
</dbReference>
<evidence type="ECO:0000256" key="1">
    <source>
        <dbReference type="ARBA" id="ARBA00004123"/>
    </source>
</evidence>
<keyword evidence="9" id="KW-1185">Reference proteome</keyword>
<protein>
    <recommendedName>
        <fullName evidence="3">tRNA (adenine(58)-N(1))-methyltransferase non-catalytic subunit TRM6</fullName>
    </recommendedName>
    <alternativeName>
        <fullName evidence="6">tRNA(m1A58)-methyltransferase subunit TRM6</fullName>
    </alternativeName>
</protein>
<name>A0A7J7W195_MYOMY</name>
<accession>A0A7J7W195</accession>
<dbReference type="Pfam" id="PF04189">
    <property type="entry name" value="Gcd10p"/>
    <property type="match status" value="1"/>
</dbReference>
<dbReference type="EMBL" id="JABWUV010000009">
    <property type="protein sequence ID" value="KAF6331245.1"/>
    <property type="molecule type" value="Genomic_DNA"/>
</dbReference>
<feature type="compositionally biased region" description="Polar residues" evidence="7">
    <location>
        <begin position="67"/>
        <end position="76"/>
    </location>
</feature>
<dbReference type="GO" id="GO:0030488">
    <property type="term" value="P:tRNA methylation"/>
    <property type="evidence" value="ECO:0007669"/>
    <property type="project" value="InterPro"/>
</dbReference>
<evidence type="ECO:0000313" key="9">
    <source>
        <dbReference type="Proteomes" id="UP000527355"/>
    </source>
</evidence>
<organism evidence="8 9">
    <name type="scientific">Myotis myotis</name>
    <name type="common">Greater mouse-eared bat</name>
    <name type="synonym">Vespertilio myotis</name>
    <dbReference type="NCBI Taxonomy" id="51298"/>
    <lineage>
        <taxon>Eukaryota</taxon>
        <taxon>Metazoa</taxon>
        <taxon>Chordata</taxon>
        <taxon>Craniata</taxon>
        <taxon>Vertebrata</taxon>
        <taxon>Euteleostomi</taxon>
        <taxon>Mammalia</taxon>
        <taxon>Eutheria</taxon>
        <taxon>Laurasiatheria</taxon>
        <taxon>Chiroptera</taxon>
        <taxon>Yangochiroptera</taxon>
        <taxon>Vespertilionidae</taxon>
        <taxon>Myotis</taxon>
    </lineage>
</organism>
<evidence type="ECO:0000256" key="7">
    <source>
        <dbReference type="SAM" id="MobiDB-lite"/>
    </source>
</evidence>